<proteinExistence type="predicted"/>
<dbReference type="InParanoid" id="A0A3N4LWR3"/>
<gene>
    <name evidence="1" type="ORF">L211DRAFT_697527</name>
</gene>
<dbReference type="Proteomes" id="UP000267821">
    <property type="component" value="Unassembled WGS sequence"/>
</dbReference>
<name>A0A3N4LWR3_9PEZI</name>
<dbReference type="AlphaFoldDB" id="A0A3N4LWR3"/>
<dbReference type="EMBL" id="ML121535">
    <property type="protein sequence ID" value="RPB26138.1"/>
    <property type="molecule type" value="Genomic_DNA"/>
</dbReference>
<accession>A0A3N4LWR3</accession>
<evidence type="ECO:0000313" key="2">
    <source>
        <dbReference type="Proteomes" id="UP000267821"/>
    </source>
</evidence>
<evidence type="ECO:0000313" key="1">
    <source>
        <dbReference type="EMBL" id="RPB26138.1"/>
    </source>
</evidence>
<protein>
    <submittedName>
        <fullName evidence="1">Uncharacterized protein</fullName>
    </submittedName>
</protein>
<reference evidence="1 2" key="1">
    <citation type="journal article" date="2018" name="Nat. Ecol. Evol.">
        <title>Pezizomycetes genomes reveal the molecular basis of ectomycorrhizal truffle lifestyle.</title>
        <authorList>
            <person name="Murat C."/>
            <person name="Payen T."/>
            <person name="Noel B."/>
            <person name="Kuo A."/>
            <person name="Morin E."/>
            <person name="Chen J."/>
            <person name="Kohler A."/>
            <person name="Krizsan K."/>
            <person name="Balestrini R."/>
            <person name="Da Silva C."/>
            <person name="Montanini B."/>
            <person name="Hainaut M."/>
            <person name="Levati E."/>
            <person name="Barry K.W."/>
            <person name="Belfiori B."/>
            <person name="Cichocki N."/>
            <person name="Clum A."/>
            <person name="Dockter R.B."/>
            <person name="Fauchery L."/>
            <person name="Guy J."/>
            <person name="Iotti M."/>
            <person name="Le Tacon F."/>
            <person name="Lindquist E.A."/>
            <person name="Lipzen A."/>
            <person name="Malagnac F."/>
            <person name="Mello A."/>
            <person name="Molinier V."/>
            <person name="Miyauchi S."/>
            <person name="Poulain J."/>
            <person name="Riccioni C."/>
            <person name="Rubini A."/>
            <person name="Sitrit Y."/>
            <person name="Splivallo R."/>
            <person name="Traeger S."/>
            <person name="Wang M."/>
            <person name="Zifcakova L."/>
            <person name="Wipf D."/>
            <person name="Zambonelli A."/>
            <person name="Paolocci F."/>
            <person name="Nowrousian M."/>
            <person name="Ottonello S."/>
            <person name="Baldrian P."/>
            <person name="Spatafora J.W."/>
            <person name="Henrissat B."/>
            <person name="Nagy L.G."/>
            <person name="Aury J.M."/>
            <person name="Wincker P."/>
            <person name="Grigoriev I.V."/>
            <person name="Bonfante P."/>
            <person name="Martin F.M."/>
        </authorList>
    </citation>
    <scope>NUCLEOTIDE SEQUENCE [LARGE SCALE GENOMIC DNA]</scope>
    <source>
        <strain evidence="1 2">ATCC MYA-4762</strain>
    </source>
</reference>
<organism evidence="1 2">
    <name type="scientific">Terfezia boudieri ATCC MYA-4762</name>
    <dbReference type="NCBI Taxonomy" id="1051890"/>
    <lineage>
        <taxon>Eukaryota</taxon>
        <taxon>Fungi</taxon>
        <taxon>Dikarya</taxon>
        <taxon>Ascomycota</taxon>
        <taxon>Pezizomycotina</taxon>
        <taxon>Pezizomycetes</taxon>
        <taxon>Pezizales</taxon>
        <taxon>Pezizaceae</taxon>
        <taxon>Terfezia</taxon>
    </lineage>
</organism>
<keyword evidence="2" id="KW-1185">Reference proteome</keyword>
<sequence length="169" mass="19625">MTLAMAFIFYEGRLETAFIVMVGAVQLGKRLCHINRCEIRTPCFPFCSVVWYCREYQVSLKFPKSLCEVFSISSYHFKYPCFSVSNLPHNPSLSDFGDAFLPRLIFLYCPLLPLRYELAYWVSCFSSSCYSYFAVHNPIPLHLQYLTVNKLQCYAFYTHNAGLGFQFST</sequence>